<organism evidence="1 2">
    <name type="scientific">Rhodothermus profundi</name>
    <dbReference type="NCBI Taxonomy" id="633813"/>
    <lineage>
        <taxon>Bacteria</taxon>
        <taxon>Pseudomonadati</taxon>
        <taxon>Rhodothermota</taxon>
        <taxon>Rhodothermia</taxon>
        <taxon>Rhodothermales</taxon>
        <taxon>Rhodothermaceae</taxon>
        <taxon>Rhodothermus</taxon>
    </lineage>
</organism>
<dbReference type="AlphaFoldDB" id="A0A1M6RDE1"/>
<dbReference type="Proteomes" id="UP000185812">
    <property type="component" value="Unassembled WGS sequence"/>
</dbReference>
<evidence type="ECO:0000313" key="2">
    <source>
        <dbReference type="Proteomes" id="UP000185812"/>
    </source>
</evidence>
<sequence>MKLKGEPAFSDLPMKTLIGWGLLLLGVGGCKLIGVAEERAVILTAGPAQILVENRTGWPLCVWMLDEQTASVIDIGFEPCTAPNVATGETKIFPVYIPEGEPGIRMIVFWAPFQQNTWRWQRIWVPASKLGLQAIFGQ</sequence>
<dbReference type="EMBL" id="FRAU01000002">
    <property type="protein sequence ID" value="SHK30505.1"/>
    <property type="molecule type" value="Genomic_DNA"/>
</dbReference>
<name>A0A1M6RDE1_9BACT</name>
<accession>A0A1M6RDE1</accession>
<evidence type="ECO:0000313" key="1">
    <source>
        <dbReference type="EMBL" id="SHK30505.1"/>
    </source>
</evidence>
<gene>
    <name evidence="1" type="ORF">SAMN04488087_0803</name>
</gene>
<proteinExistence type="predicted"/>
<protein>
    <submittedName>
        <fullName evidence="1">Uncharacterized protein</fullName>
    </submittedName>
</protein>
<keyword evidence="2" id="KW-1185">Reference proteome</keyword>
<dbReference type="PROSITE" id="PS51257">
    <property type="entry name" value="PROKAR_LIPOPROTEIN"/>
    <property type="match status" value="1"/>
</dbReference>
<reference evidence="2" key="1">
    <citation type="submission" date="2016-11" db="EMBL/GenBank/DDBJ databases">
        <authorList>
            <person name="Varghese N."/>
            <person name="Submissions S."/>
        </authorList>
    </citation>
    <scope>NUCLEOTIDE SEQUENCE [LARGE SCALE GENOMIC DNA]</scope>
    <source>
        <strain evidence="2">DSM 22212</strain>
    </source>
</reference>
<dbReference type="RefSeq" id="WP_245771912.1">
    <property type="nucleotide sequence ID" value="NZ_FRAU01000002.1"/>
</dbReference>